<feature type="region of interest" description="Disordered" evidence="2">
    <location>
        <begin position="1"/>
        <end position="42"/>
    </location>
</feature>
<comment type="caution">
    <text evidence="4">The sequence shown here is derived from an EMBL/GenBank/DDBJ whole genome shotgun (WGS) entry which is preliminary data.</text>
</comment>
<feature type="domain" description="Zn(2)-C6 fungal-type" evidence="3">
    <location>
        <begin position="58"/>
        <end position="96"/>
    </location>
</feature>
<gene>
    <name evidence="4" type="ORF">M231_02259</name>
</gene>
<dbReference type="SUPFAM" id="SSF57701">
    <property type="entry name" value="Zn2/Cys6 DNA-binding domain"/>
    <property type="match status" value="1"/>
</dbReference>
<evidence type="ECO:0000259" key="3">
    <source>
        <dbReference type="PROSITE" id="PS50048"/>
    </source>
</evidence>
<evidence type="ECO:0000313" key="4">
    <source>
        <dbReference type="EMBL" id="RXK40426.1"/>
    </source>
</evidence>
<feature type="region of interest" description="Disordered" evidence="2">
    <location>
        <begin position="735"/>
        <end position="756"/>
    </location>
</feature>
<proteinExistence type="predicted"/>
<evidence type="ECO:0000313" key="5">
    <source>
        <dbReference type="Proteomes" id="UP000289152"/>
    </source>
</evidence>
<dbReference type="InterPro" id="IPR050797">
    <property type="entry name" value="Carb_Metab_Trans_Reg"/>
</dbReference>
<name>A0A4Q1BR45_TREME</name>
<feature type="compositionally biased region" description="Low complexity" evidence="2">
    <location>
        <begin position="27"/>
        <end position="38"/>
    </location>
</feature>
<dbReference type="AlphaFoldDB" id="A0A4Q1BR45"/>
<dbReference type="InterPro" id="IPR036864">
    <property type="entry name" value="Zn2-C6_fun-type_DNA-bd_sf"/>
</dbReference>
<dbReference type="CDD" id="cd00067">
    <property type="entry name" value="GAL4"/>
    <property type="match status" value="1"/>
</dbReference>
<dbReference type="Proteomes" id="UP000289152">
    <property type="component" value="Unassembled WGS sequence"/>
</dbReference>
<dbReference type="VEuPathDB" id="FungiDB:TREMEDRAFT_72376"/>
<dbReference type="CDD" id="cd12148">
    <property type="entry name" value="fungal_TF_MHR"/>
    <property type="match status" value="1"/>
</dbReference>
<dbReference type="InParanoid" id="A0A4Q1BR45"/>
<keyword evidence="5" id="KW-1185">Reference proteome</keyword>
<dbReference type="GO" id="GO:0000981">
    <property type="term" value="F:DNA-binding transcription factor activity, RNA polymerase II-specific"/>
    <property type="evidence" value="ECO:0007669"/>
    <property type="project" value="InterPro"/>
</dbReference>
<keyword evidence="1" id="KW-0539">Nucleus</keyword>
<dbReference type="PANTHER" id="PTHR31668">
    <property type="entry name" value="GLUCOSE TRANSPORT TRANSCRIPTION REGULATOR RGT1-RELATED-RELATED"/>
    <property type="match status" value="1"/>
</dbReference>
<dbReference type="OrthoDB" id="271595at2759"/>
<dbReference type="Gene3D" id="4.10.240.10">
    <property type="entry name" value="Zn(2)-C6 fungal-type DNA-binding domain"/>
    <property type="match status" value="1"/>
</dbReference>
<dbReference type="GO" id="GO:0008270">
    <property type="term" value="F:zinc ion binding"/>
    <property type="evidence" value="ECO:0007669"/>
    <property type="project" value="InterPro"/>
</dbReference>
<dbReference type="PANTHER" id="PTHR31668:SF30">
    <property type="entry name" value="ZN(II)2CYS6 TRANSCRIPTION FACTOR (EUROFUNG)"/>
    <property type="match status" value="1"/>
</dbReference>
<dbReference type="SMART" id="SM00066">
    <property type="entry name" value="GAL4"/>
    <property type="match status" value="1"/>
</dbReference>
<dbReference type="EMBL" id="SDIL01000018">
    <property type="protein sequence ID" value="RXK40426.1"/>
    <property type="molecule type" value="Genomic_DNA"/>
</dbReference>
<dbReference type="InterPro" id="IPR001138">
    <property type="entry name" value="Zn2Cys6_DnaBD"/>
</dbReference>
<feature type="region of interest" description="Disordered" evidence="2">
    <location>
        <begin position="98"/>
        <end position="162"/>
    </location>
</feature>
<feature type="compositionally biased region" description="Polar residues" evidence="2">
    <location>
        <begin position="7"/>
        <end position="26"/>
    </location>
</feature>
<reference evidence="4 5" key="1">
    <citation type="submission" date="2016-06" db="EMBL/GenBank/DDBJ databases">
        <title>Evolution of pathogenesis and genome organization in the Tremellales.</title>
        <authorList>
            <person name="Cuomo C."/>
            <person name="Litvintseva A."/>
            <person name="Heitman J."/>
            <person name="Chen Y."/>
            <person name="Sun S."/>
            <person name="Springer D."/>
            <person name="Dromer F."/>
            <person name="Young S."/>
            <person name="Zeng Q."/>
            <person name="Chapman S."/>
            <person name="Gujja S."/>
            <person name="Saif S."/>
            <person name="Birren B."/>
        </authorList>
    </citation>
    <scope>NUCLEOTIDE SEQUENCE [LARGE SCALE GENOMIC DNA]</scope>
    <source>
        <strain evidence="4 5">ATCC 28783</strain>
    </source>
</reference>
<evidence type="ECO:0000256" key="2">
    <source>
        <dbReference type="SAM" id="MobiDB-lite"/>
    </source>
</evidence>
<feature type="compositionally biased region" description="Basic residues" evidence="2">
    <location>
        <begin position="100"/>
        <end position="110"/>
    </location>
</feature>
<accession>A0A4Q1BR45</accession>
<sequence length="799" mass="88054">MSPPESGPSTVPRSETSDQLSPASLQSNHSAASGSNSSTGFKRQLSLVRPEVQRIAQACDQCNYRKIKCRSSSSPSQSSTEGRCIGCERANIACTWQRTAQRRGPKRKKEHPTIQPQSPRSALTPGDHPSITNGRTTDHHVEAPDQGEGSAGTIPWGLTSFPVGETSVTPTRLPPASSDMPHEAIRTQHDVYPEGEWSWISNGLTPSGGSGSFSGEPSLPAVSYHSTSSEESNAWPFFFPELPFGANHLNATQPSSGFIGFDSSDQITTNAFKPVHINWHSLESSPTGLAQHQQLLSDPPSSSYYDAIVQLARGRAELPAESIVNEAIKHPTEPLLMLAIPPFPESHAIIRKRISIFFVLLAPFVPLLHYEEFMTAFDNREYERSIHFRALLLSMLSMYVVSNVDAKTMLPGNKTPPTSEEVEVMSDQIKEAYLRDAQRANALSDSDGTICLADIVTALHLFLASEWQKAHHRSWDYLQQAITRAQASKVDHLAQIVSDERPDGEGHSPGLGWWATRLRTYYILTLLERTHALLRPLSMVHAQSLRLPGRPWQETRRLREALPSFAMNGLQTGHVRSLDLVDDRIIRCWREKKSCSDWTSEEAVSIQNELGEHMESIVTGKFGSTKDAWEMGRLINNAVTVAWLRDLVFQICLTHGLIDPASPEPALRPTLVLNNLRLAILSPRCKTYIQQVASSDFSSDTFGKLYDITMTAIRTAEVLKAQRLGQGSGLLHENIPSTASSSGGGHRSSDGLSQPRGPGDHDIIWDFADVILKSMGILCMAARDHPALVRLVHAVARII</sequence>
<evidence type="ECO:0000256" key="1">
    <source>
        <dbReference type="ARBA" id="ARBA00023242"/>
    </source>
</evidence>
<dbReference type="PROSITE" id="PS50048">
    <property type="entry name" value="ZN2_CY6_FUNGAL_2"/>
    <property type="match status" value="1"/>
</dbReference>
<protein>
    <recommendedName>
        <fullName evidence="3">Zn(2)-C6 fungal-type domain-containing protein</fullName>
    </recommendedName>
</protein>
<organism evidence="4 5">
    <name type="scientific">Tremella mesenterica</name>
    <name type="common">Jelly fungus</name>
    <dbReference type="NCBI Taxonomy" id="5217"/>
    <lineage>
        <taxon>Eukaryota</taxon>
        <taxon>Fungi</taxon>
        <taxon>Dikarya</taxon>
        <taxon>Basidiomycota</taxon>
        <taxon>Agaricomycotina</taxon>
        <taxon>Tremellomycetes</taxon>
        <taxon>Tremellales</taxon>
        <taxon>Tremellaceae</taxon>
        <taxon>Tremella</taxon>
    </lineage>
</organism>